<dbReference type="Proteomes" id="UP000030651">
    <property type="component" value="Unassembled WGS sequence"/>
</dbReference>
<feature type="region of interest" description="Disordered" evidence="1">
    <location>
        <begin position="1"/>
        <end position="24"/>
    </location>
</feature>
<evidence type="ECO:0000313" key="2">
    <source>
        <dbReference type="EMBL" id="ETS84070.1"/>
    </source>
</evidence>
<evidence type="ECO:0000256" key="1">
    <source>
        <dbReference type="SAM" id="MobiDB-lite"/>
    </source>
</evidence>
<dbReference type="eggNOG" id="ENOG502SJYB">
    <property type="taxonomic scope" value="Eukaryota"/>
</dbReference>
<organism evidence="2 3">
    <name type="scientific">Pestalotiopsis fici (strain W106-1 / CGMCC3.15140)</name>
    <dbReference type="NCBI Taxonomy" id="1229662"/>
    <lineage>
        <taxon>Eukaryota</taxon>
        <taxon>Fungi</taxon>
        <taxon>Dikarya</taxon>
        <taxon>Ascomycota</taxon>
        <taxon>Pezizomycotina</taxon>
        <taxon>Sordariomycetes</taxon>
        <taxon>Xylariomycetidae</taxon>
        <taxon>Amphisphaeriales</taxon>
        <taxon>Sporocadaceae</taxon>
        <taxon>Pestalotiopsis</taxon>
    </lineage>
</organism>
<feature type="region of interest" description="Disordered" evidence="1">
    <location>
        <begin position="468"/>
        <end position="528"/>
    </location>
</feature>
<proteinExistence type="predicted"/>
<dbReference type="HOGENOM" id="CLU_023878_1_0_1"/>
<keyword evidence="3" id="KW-1185">Reference proteome</keyword>
<dbReference type="AlphaFoldDB" id="W3XDE0"/>
<feature type="compositionally biased region" description="Low complexity" evidence="1">
    <location>
        <begin position="109"/>
        <end position="134"/>
    </location>
</feature>
<gene>
    <name evidence="2" type="ORF">PFICI_05946</name>
</gene>
<feature type="compositionally biased region" description="Polar residues" evidence="1">
    <location>
        <begin position="483"/>
        <end position="492"/>
    </location>
</feature>
<feature type="region of interest" description="Disordered" evidence="1">
    <location>
        <begin position="94"/>
        <end position="135"/>
    </location>
</feature>
<protein>
    <submittedName>
        <fullName evidence="2">Uncharacterized protein</fullName>
    </submittedName>
</protein>
<evidence type="ECO:0000313" key="3">
    <source>
        <dbReference type="Proteomes" id="UP000030651"/>
    </source>
</evidence>
<dbReference type="InParanoid" id="W3XDE0"/>
<dbReference type="RefSeq" id="XP_007832718.1">
    <property type="nucleotide sequence ID" value="XM_007834527.1"/>
</dbReference>
<name>W3XDE0_PESFW</name>
<reference evidence="3" key="1">
    <citation type="journal article" date="2015" name="BMC Genomics">
        <title>Genomic and transcriptomic analysis of the endophytic fungus Pestalotiopsis fici reveals its lifestyle and high potential for synthesis of natural products.</title>
        <authorList>
            <person name="Wang X."/>
            <person name="Zhang X."/>
            <person name="Liu L."/>
            <person name="Xiang M."/>
            <person name="Wang W."/>
            <person name="Sun X."/>
            <person name="Che Y."/>
            <person name="Guo L."/>
            <person name="Liu G."/>
            <person name="Guo L."/>
            <person name="Wang C."/>
            <person name="Yin W.B."/>
            <person name="Stadler M."/>
            <person name="Zhang X."/>
            <person name="Liu X."/>
        </authorList>
    </citation>
    <scope>NUCLEOTIDE SEQUENCE [LARGE SCALE GENOMIC DNA]</scope>
    <source>
        <strain evidence="3">W106-1 / CGMCC3.15140</strain>
    </source>
</reference>
<feature type="compositionally biased region" description="Acidic residues" evidence="1">
    <location>
        <begin position="472"/>
        <end position="481"/>
    </location>
</feature>
<sequence>MARLQTRKRKRADEPLPEDVSSEKARLNFPPDFYDTLSKLWLTDRALREHDQRTDARLFPKSGSPQSSIVSFNQATARGDLKLARFARTGGPDLSDLRGCQPLSDEMASRSSSISSKRTQSTRPTTVSSTSRRSSAYDANFEQHLIDHDIYPPFYCLPNGQRTPKPTNIEEIRQALKTPRASLSPSVVPESAFEDFQIKNTTKSEGTIMRVVVPILAGDVDIPNEGHLPFLNLASITGNTTANPIPDFFDGAQPGKVEKVVREELGTIIIPTKHANAPVAPNFFLEAKGPGGTGDVAQRQAVLNGAHGARIMHALQNYLVPEPGFDGNAYAFTSTLVDGTLKLYAHHILAPNPLQERPQYYTTQIKAYATTGDDEVWREGSAAFRNIRILAQKYRDKFIEAANAKARSQVIGTTDAGFIEVIPSQRDYSSSPADFFECRLFADPDESGSQTEETETQETNLGLGILKHSFEDDPDGNDDAGDSQSFATSFASNIPLPSVQTPPSRPAKFTRSPPSPSASRQYKRRGRE</sequence>
<dbReference type="KEGG" id="pfy:PFICI_05946"/>
<feature type="compositionally biased region" description="Basic residues" evidence="1">
    <location>
        <begin position="1"/>
        <end position="10"/>
    </location>
</feature>
<dbReference type="GeneID" id="19270959"/>
<dbReference type="STRING" id="1229662.W3XDE0"/>
<dbReference type="OMA" id="GARIMHA"/>
<accession>W3XDE0</accession>
<dbReference type="EMBL" id="KI912111">
    <property type="protein sequence ID" value="ETS84070.1"/>
    <property type="molecule type" value="Genomic_DNA"/>
</dbReference>
<dbReference type="OrthoDB" id="5336565at2759"/>